<dbReference type="RefSeq" id="WP_055216410.1">
    <property type="nucleotide sequence ID" value="NZ_CZBI01000001.1"/>
</dbReference>
<dbReference type="AlphaFoldDB" id="A0A174LXA6"/>
<dbReference type="Pfam" id="PF01527">
    <property type="entry name" value="HTH_Tnp_1"/>
    <property type="match status" value="1"/>
</dbReference>
<protein>
    <recommendedName>
        <fullName evidence="3">Transposase</fullName>
    </recommendedName>
</protein>
<accession>A0A174LXA6</accession>
<sequence>MPNQSPKSYSETFKLEVLIDYYTSGMSKISTAKKWGLSSHSVLIKWLHQYPIDSDLLSLPLELISELKMKDAPKSKEQLLEEEVLRLRKALELEKLRSHAFKKLIETTEKEEGISILKKDGAK</sequence>
<evidence type="ECO:0000313" key="2">
    <source>
        <dbReference type="Proteomes" id="UP000095541"/>
    </source>
</evidence>
<dbReference type="EMBL" id="CZBI01000001">
    <property type="protein sequence ID" value="CUP28822.1"/>
    <property type="molecule type" value="Genomic_DNA"/>
</dbReference>
<dbReference type="InterPro" id="IPR002514">
    <property type="entry name" value="Transposase_8"/>
</dbReference>
<dbReference type="Proteomes" id="UP000095541">
    <property type="component" value="Unassembled WGS sequence"/>
</dbReference>
<dbReference type="GO" id="GO:0003677">
    <property type="term" value="F:DNA binding"/>
    <property type="evidence" value="ECO:0007669"/>
    <property type="project" value="InterPro"/>
</dbReference>
<dbReference type="SUPFAM" id="SSF46689">
    <property type="entry name" value="Homeodomain-like"/>
    <property type="match status" value="1"/>
</dbReference>
<evidence type="ECO:0000313" key="1">
    <source>
        <dbReference type="EMBL" id="CUP28822.1"/>
    </source>
</evidence>
<gene>
    <name evidence="1" type="ORF">ERS852557_00108</name>
</gene>
<reference evidence="1 2" key="1">
    <citation type="submission" date="2015-09" db="EMBL/GenBank/DDBJ databases">
        <authorList>
            <consortium name="Pathogen Informatics"/>
        </authorList>
    </citation>
    <scope>NUCLEOTIDE SEQUENCE [LARGE SCALE GENOMIC DNA]</scope>
    <source>
        <strain evidence="1 2">2789STDY5834945</strain>
    </source>
</reference>
<evidence type="ECO:0008006" key="3">
    <source>
        <dbReference type="Google" id="ProtNLM"/>
    </source>
</evidence>
<organism evidence="1 2">
    <name type="scientific">Bacteroides thetaiotaomicron</name>
    <dbReference type="NCBI Taxonomy" id="818"/>
    <lineage>
        <taxon>Bacteria</taxon>
        <taxon>Pseudomonadati</taxon>
        <taxon>Bacteroidota</taxon>
        <taxon>Bacteroidia</taxon>
        <taxon>Bacteroidales</taxon>
        <taxon>Bacteroidaceae</taxon>
        <taxon>Bacteroides</taxon>
    </lineage>
</organism>
<proteinExistence type="predicted"/>
<dbReference type="GO" id="GO:0004803">
    <property type="term" value="F:transposase activity"/>
    <property type="evidence" value="ECO:0007669"/>
    <property type="project" value="InterPro"/>
</dbReference>
<dbReference type="InterPro" id="IPR009057">
    <property type="entry name" value="Homeodomain-like_sf"/>
</dbReference>
<dbReference type="GO" id="GO:0006313">
    <property type="term" value="P:DNA transposition"/>
    <property type="evidence" value="ECO:0007669"/>
    <property type="project" value="InterPro"/>
</dbReference>
<dbReference type="Gene3D" id="1.10.10.60">
    <property type="entry name" value="Homeodomain-like"/>
    <property type="match status" value="1"/>
</dbReference>
<name>A0A174LXA6_BACT4</name>